<proteinExistence type="predicted"/>
<evidence type="ECO:0000313" key="1">
    <source>
        <dbReference type="EMBL" id="KIH69328.1"/>
    </source>
</evidence>
<organism evidence="1 2">
    <name type="scientific">Ancylostoma duodenale</name>
    <dbReference type="NCBI Taxonomy" id="51022"/>
    <lineage>
        <taxon>Eukaryota</taxon>
        <taxon>Metazoa</taxon>
        <taxon>Ecdysozoa</taxon>
        <taxon>Nematoda</taxon>
        <taxon>Chromadorea</taxon>
        <taxon>Rhabditida</taxon>
        <taxon>Rhabditina</taxon>
        <taxon>Rhabditomorpha</taxon>
        <taxon>Strongyloidea</taxon>
        <taxon>Ancylostomatidae</taxon>
        <taxon>Ancylostomatinae</taxon>
        <taxon>Ancylostoma</taxon>
    </lineage>
</organism>
<gene>
    <name evidence="1" type="ORF">ANCDUO_00333</name>
</gene>
<name>A0A0C2DH96_9BILA</name>
<reference evidence="1 2" key="1">
    <citation type="submission" date="2013-12" db="EMBL/GenBank/DDBJ databases">
        <title>Draft genome of the parsitic nematode Ancylostoma duodenale.</title>
        <authorList>
            <person name="Mitreva M."/>
        </authorList>
    </citation>
    <scope>NUCLEOTIDE SEQUENCE [LARGE SCALE GENOMIC DNA]</scope>
    <source>
        <strain evidence="1 2">Zhejiang</strain>
    </source>
</reference>
<sequence length="63" mass="7114">MMGEVCTERHLAFKCVHYTCNSLKFLKERAASFIVLGQIPDGIAKGVFISVHFQNSRRSLLTN</sequence>
<dbReference type="EMBL" id="KN726178">
    <property type="protein sequence ID" value="KIH69328.1"/>
    <property type="molecule type" value="Genomic_DNA"/>
</dbReference>
<protein>
    <submittedName>
        <fullName evidence="1">Uncharacterized protein</fullName>
    </submittedName>
</protein>
<dbReference type="Proteomes" id="UP000054047">
    <property type="component" value="Unassembled WGS sequence"/>
</dbReference>
<evidence type="ECO:0000313" key="2">
    <source>
        <dbReference type="Proteomes" id="UP000054047"/>
    </source>
</evidence>
<keyword evidence="2" id="KW-1185">Reference proteome</keyword>
<accession>A0A0C2DH96</accession>
<dbReference type="AlphaFoldDB" id="A0A0C2DH96"/>